<feature type="compositionally biased region" description="Polar residues" evidence="2">
    <location>
        <begin position="671"/>
        <end position="686"/>
    </location>
</feature>
<dbReference type="PROSITE" id="PS50004">
    <property type="entry name" value="C2"/>
    <property type="match status" value="1"/>
</dbReference>
<dbReference type="InterPro" id="IPR004170">
    <property type="entry name" value="WWE_dom"/>
</dbReference>
<feature type="compositionally biased region" description="Low complexity" evidence="2">
    <location>
        <begin position="584"/>
        <end position="606"/>
    </location>
</feature>
<evidence type="ECO:0008006" key="7">
    <source>
        <dbReference type="Google" id="ProtNLM"/>
    </source>
</evidence>
<dbReference type="PANTHER" id="PTHR15228:SF25">
    <property type="entry name" value="F-BAR DOMAIN-CONTAINING PROTEIN"/>
    <property type="match status" value="1"/>
</dbReference>
<dbReference type="SUPFAM" id="SSF48350">
    <property type="entry name" value="GTPase activation domain, GAP"/>
    <property type="match status" value="1"/>
</dbReference>
<dbReference type="EMBL" id="HBIV01012254">
    <property type="protein sequence ID" value="CAE0657522.1"/>
    <property type="molecule type" value="Transcribed_RNA"/>
</dbReference>
<dbReference type="PANTHER" id="PTHR15228">
    <property type="entry name" value="SPERMATHECAL PHYSIOLOGY VARIANT"/>
    <property type="match status" value="1"/>
</dbReference>
<feature type="domain" description="C2" evidence="3">
    <location>
        <begin position="130"/>
        <end position="254"/>
    </location>
</feature>
<evidence type="ECO:0000259" key="3">
    <source>
        <dbReference type="PROSITE" id="PS50004"/>
    </source>
</evidence>
<gene>
    <name evidence="6" type="ORF">LGLO00237_LOCUS9090</name>
</gene>
<dbReference type="SMART" id="SM00324">
    <property type="entry name" value="RhoGAP"/>
    <property type="match status" value="1"/>
</dbReference>
<dbReference type="InterPro" id="IPR000008">
    <property type="entry name" value="C2_dom"/>
</dbReference>
<feature type="region of interest" description="Disordered" evidence="2">
    <location>
        <begin position="579"/>
        <end position="606"/>
    </location>
</feature>
<reference evidence="6" key="1">
    <citation type="submission" date="2021-01" db="EMBL/GenBank/DDBJ databases">
        <authorList>
            <person name="Corre E."/>
            <person name="Pelletier E."/>
            <person name="Niang G."/>
            <person name="Scheremetjew M."/>
            <person name="Finn R."/>
            <person name="Kale V."/>
            <person name="Holt S."/>
            <person name="Cochrane G."/>
            <person name="Meng A."/>
            <person name="Brown T."/>
            <person name="Cohen L."/>
        </authorList>
    </citation>
    <scope>NUCLEOTIDE SEQUENCE</scope>
    <source>
        <strain evidence="6">CCCM811</strain>
    </source>
</reference>
<evidence type="ECO:0000313" key="6">
    <source>
        <dbReference type="EMBL" id="CAE0657522.1"/>
    </source>
</evidence>
<protein>
    <recommendedName>
        <fullName evidence="7">Rho-GAP domain-containing protein</fullName>
    </recommendedName>
</protein>
<dbReference type="InterPro" id="IPR000198">
    <property type="entry name" value="RhoGAP_dom"/>
</dbReference>
<dbReference type="SMART" id="SM00239">
    <property type="entry name" value="C2"/>
    <property type="match status" value="1"/>
</dbReference>
<evidence type="ECO:0000256" key="2">
    <source>
        <dbReference type="SAM" id="MobiDB-lite"/>
    </source>
</evidence>
<dbReference type="Pfam" id="PF00620">
    <property type="entry name" value="RhoGAP"/>
    <property type="match status" value="1"/>
</dbReference>
<dbReference type="GO" id="GO:0007165">
    <property type="term" value="P:signal transduction"/>
    <property type="evidence" value="ECO:0007669"/>
    <property type="project" value="InterPro"/>
</dbReference>
<organism evidence="6">
    <name type="scientific">Lotharella globosa</name>
    <dbReference type="NCBI Taxonomy" id="91324"/>
    <lineage>
        <taxon>Eukaryota</taxon>
        <taxon>Sar</taxon>
        <taxon>Rhizaria</taxon>
        <taxon>Cercozoa</taxon>
        <taxon>Chlorarachniophyceae</taxon>
        <taxon>Lotharella</taxon>
    </lineage>
</organism>
<dbReference type="CDD" id="cd00030">
    <property type="entry name" value="C2"/>
    <property type="match status" value="1"/>
</dbReference>
<dbReference type="InterPro" id="IPR008936">
    <property type="entry name" value="Rho_GTPase_activation_prot"/>
</dbReference>
<evidence type="ECO:0000259" key="4">
    <source>
        <dbReference type="PROSITE" id="PS50238"/>
    </source>
</evidence>
<dbReference type="InterPro" id="IPR035892">
    <property type="entry name" value="C2_domain_sf"/>
</dbReference>
<dbReference type="PROSITE" id="PS50918">
    <property type="entry name" value="WWE"/>
    <property type="match status" value="1"/>
</dbReference>
<dbReference type="SUPFAM" id="SSF117839">
    <property type="entry name" value="WWE domain"/>
    <property type="match status" value="1"/>
</dbReference>
<feature type="domain" description="Rho-GAP" evidence="4">
    <location>
        <begin position="344"/>
        <end position="530"/>
    </location>
</feature>
<evidence type="ECO:0000259" key="5">
    <source>
        <dbReference type="PROSITE" id="PS50918"/>
    </source>
</evidence>
<feature type="region of interest" description="Disordered" evidence="2">
    <location>
        <begin position="627"/>
        <end position="797"/>
    </location>
</feature>
<feature type="compositionally biased region" description="Basic residues" evidence="2">
    <location>
        <begin position="715"/>
        <end position="727"/>
    </location>
</feature>
<proteinExistence type="predicted"/>
<dbReference type="Gene3D" id="1.10.555.10">
    <property type="entry name" value="Rho GTPase activation protein"/>
    <property type="match status" value="1"/>
</dbReference>
<dbReference type="GO" id="GO:0005096">
    <property type="term" value="F:GTPase activator activity"/>
    <property type="evidence" value="ECO:0007669"/>
    <property type="project" value="UniProtKB-KW"/>
</dbReference>
<feature type="domain" description="WWE" evidence="5">
    <location>
        <begin position="10"/>
        <end position="89"/>
    </location>
</feature>
<name>A0A7S3YP27_9EUKA</name>
<feature type="compositionally biased region" description="Basic and acidic residues" evidence="2">
    <location>
        <begin position="657"/>
        <end position="670"/>
    </location>
</feature>
<dbReference type="SUPFAM" id="SSF49562">
    <property type="entry name" value="C2 domain (Calcium/lipid-binding domain, CaLB)"/>
    <property type="match status" value="1"/>
</dbReference>
<dbReference type="CDD" id="cd00159">
    <property type="entry name" value="RhoGAP"/>
    <property type="match status" value="1"/>
</dbReference>
<dbReference type="Pfam" id="PF02825">
    <property type="entry name" value="WWE"/>
    <property type="match status" value="1"/>
</dbReference>
<dbReference type="Gene3D" id="3.30.720.50">
    <property type="match status" value="1"/>
</dbReference>
<dbReference type="PROSITE" id="PS50238">
    <property type="entry name" value="RHOGAP"/>
    <property type="match status" value="1"/>
</dbReference>
<keyword evidence="1" id="KW-0343">GTPase activation</keyword>
<evidence type="ECO:0000256" key="1">
    <source>
        <dbReference type="ARBA" id="ARBA00022468"/>
    </source>
</evidence>
<accession>A0A7S3YP27</accession>
<feature type="compositionally biased region" description="Basic residues" evidence="2">
    <location>
        <begin position="633"/>
        <end position="648"/>
    </location>
</feature>
<dbReference type="AlphaFoldDB" id="A0A7S3YP27"/>
<dbReference type="Gene3D" id="2.60.40.150">
    <property type="entry name" value="C2 domain"/>
    <property type="match status" value="1"/>
</dbReference>
<sequence>MSSKKIQSGHPRRHMRSPSMVQKICWQYKQGSDAWQNFWPQANADIERAANEQKDHIVFDHKTRSYIIDLKNQTGSIKGFKKSGFSIRRAGSHAMSEHTKSALEKLKKEGSIAVKEFSPPHHLVYKLNSVTGHLAPVFVPRANIGIAGRLVVSAIRGRGLHDTQSMGNQSPYIRFSTEATSSKKKAVYAVPKCPEGGTNPVWNHTLEIPLSCEDQFLRISVWNKNLMADSLIGRSRLPLTSIIPFLNPIIGFWHEDDAEEERQRGTPYDKLFLASRDYALECGSFTMRSWFEIVRDFKSTTQAGQILIEFRFFPYRASKIIEWDDVSDQKKVGEIRRAPKIFGETLQVGVASSEVKLPQPVFDCVEFLAHTSLDVEGVFRVPGDTKKVEEMKKMYDQRKDVTLKTTNEVAGLLKLYFRELKDPLIPYSLRKPIISVPEQAKGKEDMVEKFRVVIATMDFLSRSVLHYLIDFLSELAAHSDKNKMLPKNLAVCWAPTLMRPKNDKDESAMMDIPKAITTLEKLIEYRDLVFGEPKAMEGPKIFHKAQGSMRLDITQDMFTPPRPPMRASLLDEIKEMGSADGRMLRSSRSQRSNMSSQVGSPPSASSASLIIDNLKQSDPNLQSFQLSMMTSSRRSRSPCRKASHRGGRRTPPARSPVSREKSDMLADELKNSITADTIPEVSQASTSSQPPEVVSPPQSKRSPVLPSRKDPLAKLKAKLKTQSRSRSRSPPPTNEQLPRVKIGFKVKLKQTGLNLSGAGKPTKRDPKRPPPVPSWAARSKAKSKNREGVRPTPLDKSEAKCAHTRCRSIASAPFTPRTSRWPACSSACLDALMRLVPIAVGSNGWWCT</sequence>
<feature type="compositionally biased region" description="Low complexity" evidence="2">
    <location>
        <begin position="687"/>
        <end position="699"/>
    </location>
</feature>
<dbReference type="Pfam" id="PF00168">
    <property type="entry name" value="C2"/>
    <property type="match status" value="1"/>
</dbReference>
<dbReference type="InterPro" id="IPR051025">
    <property type="entry name" value="RhoGAP"/>
</dbReference>
<feature type="compositionally biased region" description="Basic and acidic residues" evidence="2">
    <location>
        <begin position="784"/>
        <end position="797"/>
    </location>
</feature>
<dbReference type="InterPro" id="IPR037197">
    <property type="entry name" value="WWE_dom_sf"/>
</dbReference>